<dbReference type="Gene3D" id="3.30.310.200">
    <property type="match status" value="1"/>
</dbReference>
<evidence type="ECO:0000256" key="6">
    <source>
        <dbReference type="ARBA" id="ARBA00022741"/>
    </source>
</evidence>
<dbReference type="InterPro" id="IPR001806">
    <property type="entry name" value="Small_GTPase"/>
</dbReference>
<feature type="domain" description="Roc" evidence="13">
    <location>
        <begin position="455"/>
        <end position="655"/>
    </location>
</feature>
<reference evidence="14" key="1">
    <citation type="submission" date="2023-07" db="EMBL/GenBank/DDBJ databases">
        <title>The genome sequence of Rhodocytophaga aerolata KACC 12507.</title>
        <authorList>
            <person name="Zhang X."/>
        </authorList>
    </citation>
    <scope>NUCLEOTIDE SEQUENCE</scope>
    <source>
        <strain evidence="14">KACC 12507</strain>
    </source>
</reference>
<evidence type="ECO:0000256" key="11">
    <source>
        <dbReference type="ARBA" id="ARBA00048679"/>
    </source>
</evidence>
<dbReference type="PROSITE" id="PS50104">
    <property type="entry name" value="TIR"/>
    <property type="match status" value="1"/>
</dbReference>
<dbReference type="Pfam" id="PF13516">
    <property type="entry name" value="LRR_6"/>
    <property type="match status" value="2"/>
</dbReference>
<evidence type="ECO:0000313" key="14">
    <source>
        <dbReference type="EMBL" id="MDO1447410.1"/>
    </source>
</evidence>
<comment type="catalytic activity">
    <reaction evidence="10">
        <text>L-threonyl-[protein] + ATP = O-phospho-L-threonyl-[protein] + ADP + H(+)</text>
        <dbReference type="Rhea" id="RHEA:46608"/>
        <dbReference type="Rhea" id="RHEA-COMP:11060"/>
        <dbReference type="Rhea" id="RHEA-COMP:11605"/>
        <dbReference type="ChEBI" id="CHEBI:15378"/>
        <dbReference type="ChEBI" id="CHEBI:30013"/>
        <dbReference type="ChEBI" id="CHEBI:30616"/>
        <dbReference type="ChEBI" id="CHEBI:61977"/>
        <dbReference type="ChEBI" id="CHEBI:456216"/>
        <dbReference type="EC" id="2.7.11.1"/>
    </reaction>
</comment>
<comment type="caution">
    <text evidence="14">The sequence shown here is derived from an EMBL/GenBank/DDBJ whole genome shotgun (WGS) entry which is preliminary data.</text>
</comment>
<keyword evidence="2" id="KW-0723">Serine/threonine-protein kinase</keyword>
<keyword evidence="4" id="KW-0808">Transferase</keyword>
<dbReference type="Proteomes" id="UP001168528">
    <property type="component" value="Unassembled WGS sequence"/>
</dbReference>
<evidence type="ECO:0000313" key="15">
    <source>
        <dbReference type="Proteomes" id="UP001168528"/>
    </source>
</evidence>
<keyword evidence="15" id="KW-1185">Reference proteome</keyword>
<evidence type="ECO:0000256" key="2">
    <source>
        <dbReference type="ARBA" id="ARBA00022527"/>
    </source>
</evidence>
<dbReference type="SMART" id="SM00368">
    <property type="entry name" value="LRR_RI"/>
    <property type="match status" value="7"/>
</dbReference>
<dbReference type="Gene3D" id="3.40.50.10140">
    <property type="entry name" value="Toll/interleukin-1 receptor homology (TIR) domain"/>
    <property type="match status" value="1"/>
</dbReference>
<keyword evidence="6" id="KW-0547">Nucleotide-binding</keyword>
<dbReference type="RefSeq" id="WP_302038214.1">
    <property type="nucleotide sequence ID" value="NZ_JAUKPO010000007.1"/>
</dbReference>
<dbReference type="Pfam" id="PF25497">
    <property type="entry name" value="COR-B"/>
    <property type="match status" value="1"/>
</dbReference>
<dbReference type="Gene3D" id="1.10.10.10">
    <property type="entry name" value="Winged helix-like DNA-binding domain superfamily/Winged helix DNA-binding domain"/>
    <property type="match status" value="1"/>
</dbReference>
<keyword evidence="9" id="KW-0342">GTP-binding</keyword>
<keyword evidence="7" id="KW-0418">Kinase</keyword>
<keyword evidence="3" id="KW-0433">Leucine-rich repeat</keyword>
<dbReference type="Pfam" id="PF16095">
    <property type="entry name" value="COR-A"/>
    <property type="match status" value="1"/>
</dbReference>
<evidence type="ECO:0000256" key="4">
    <source>
        <dbReference type="ARBA" id="ARBA00022679"/>
    </source>
</evidence>
<evidence type="ECO:0000256" key="9">
    <source>
        <dbReference type="ARBA" id="ARBA00023134"/>
    </source>
</evidence>
<evidence type="ECO:0000256" key="8">
    <source>
        <dbReference type="ARBA" id="ARBA00022840"/>
    </source>
</evidence>
<dbReference type="SMART" id="SM00365">
    <property type="entry name" value="LRR_SD22"/>
    <property type="match status" value="8"/>
</dbReference>
<sequence>MEEALRRIATNKLTKEIHLDLEQTNLISLPKELFELKWLQSLNLSNNRIRDASTLQHLTQIIELNLSNNRIQHLSGMPQLPTLTKLNLSFNHLQHLRGMPQLPALIELDLSYNQLQDLSGMPQLPTLIKLDLSYNRIQDLSGMPQLPALTELDLNSNELQDLRGMPQLPALIELDLSYNQLQDLSGMPQLPTLIKLDLSYNRIQDLSGIPQLPTLMNLTLSYNKLQHLSGMPQLPDLIELHLNSNKLQDLRSMPQLPALSELNLNSNELQDLSSMPQLPTLIKLNLSDNKLQNLSDMPQLPTLIKLTLSDNQLQDLSGMPQLPALTELDLNSNELQDLSSMPQLPALSELNLKNNELQDLSSMPQLPTLMNLNLNSNQLQNISPLLTMRHLIVLDISANRVSDIEQVKSLTDIHSLEELKFERNQVKAIPKELSEIFNNCLNDLRDYFKDQTQSGFVINNEIKVVLLGNGRVGKTCLYKRLVYNTFDKNEESTHAIQLVKWVCALPDNLKALAPMGLQELILNIWDFGGQDIYHATHRLFMKTQALFVLVWDLDSEQSTYSIDTSSGQRVQYPNYPLSYWLNYVKTLGQNSPIIVVQTKIIKNEAILEQLPQKSEYLKAMYPIVRFEHIDSAHPPSIGTGFIQLKNTLQHTALNILKTTNTKLPLNWYQLRSKITELATSQQQINLESFRKLCLENGLKDTSPDTVLSYLHNSGVVFYQSGLFGNQIILDQKWAIDAVYALFDRKKLFYQIKEGRNGKFTLKELKWVWADYTLAEQLLFISFMKGCELCYDVKDNQNRMLPPEESVYLAPALLADQKPSSVEGAWKRNEGLYWQFQHEFLHYSIIQSFIVRMGNLENVKIYEVWKNGVWIEHADGEALIEAFPMNKKIMIRVRDKDANRLLDKIHHEFYQIHGNETEIQEWVSLDGANFINLVELQKKSKKQHQHITSQEGNEFQINDFNIFLHLDKKSQFLDTGQETDSAKGNKLNNKQMDKRLIKLFISYSHKDEKIKKQFDEALEVLKNLGKIEVWEDRQILAGSELNKNIFENLDKADIVCLLISPTFMASKYCFGKEMQAALRKYDAGNGVVVPIIIKETALWHQFEIGKFNAVPTDGRPISSWPKKDAAWRDVIEKINKLIDSLQAKI</sequence>
<dbReference type="SMART" id="SM00255">
    <property type="entry name" value="TIR"/>
    <property type="match status" value="1"/>
</dbReference>
<evidence type="ECO:0000256" key="3">
    <source>
        <dbReference type="ARBA" id="ARBA00022614"/>
    </source>
</evidence>
<gene>
    <name evidence="14" type="ORF">Q0590_14170</name>
</gene>
<dbReference type="SUPFAM" id="SSF52540">
    <property type="entry name" value="P-loop containing nucleoside triphosphate hydrolases"/>
    <property type="match status" value="1"/>
</dbReference>
<dbReference type="PROSITE" id="PS51424">
    <property type="entry name" value="ROC"/>
    <property type="match status" value="1"/>
</dbReference>
<dbReference type="SMART" id="SM00364">
    <property type="entry name" value="LRR_BAC"/>
    <property type="match status" value="16"/>
</dbReference>
<dbReference type="Pfam" id="PF12799">
    <property type="entry name" value="LRR_4"/>
    <property type="match status" value="3"/>
</dbReference>
<dbReference type="InterPro" id="IPR025875">
    <property type="entry name" value="Leu-rich_rpt_4"/>
</dbReference>
<evidence type="ECO:0000256" key="10">
    <source>
        <dbReference type="ARBA" id="ARBA00047899"/>
    </source>
</evidence>
<dbReference type="InterPro" id="IPR032675">
    <property type="entry name" value="LRR_dom_sf"/>
</dbReference>
<dbReference type="InterPro" id="IPR032171">
    <property type="entry name" value="COR-A"/>
</dbReference>
<dbReference type="EC" id="2.7.11.1" evidence="1"/>
<dbReference type="InterPro" id="IPR036388">
    <property type="entry name" value="WH-like_DNA-bd_sf"/>
</dbReference>
<evidence type="ECO:0000259" key="13">
    <source>
        <dbReference type="PROSITE" id="PS51424"/>
    </source>
</evidence>
<evidence type="ECO:0000256" key="5">
    <source>
        <dbReference type="ARBA" id="ARBA00022737"/>
    </source>
</evidence>
<keyword evidence="5" id="KW-0677">Repeat</keyword>
<dbReference type="InterPro" id="IPR003591">
    <property type="entry name" value="Leu-rich_rpt_typical-subtyp"/>
</dbReference>
<feature type="domain" description="TIR" evidence="12">
    <location>
        <begin position="994"/>
        <end position="1144"/>
    </location>
</feature>
<dbReference type="InterPro" id="IPR000157">
    <property type="entry name" value="TIR_dom"/>
</dbReference>
<dbReference type="SMART" id="SM00369">
    <property type="entry name" value="LRR_TYP"/>
    <property type="match status" value="11"/>
</dbReference>
<dbReference type="PANTHER" id="PTHR46652:SF3">
    <property type="entry name" value="LEUCINE-RICH REPEAT-CONTAINING PROTEIN 9"/>
    <property type="match status" value="1"/>
</dbReference>
<dbReference type="InterPro" id="IPR050836">
    <property type="entry name" value="SDS22/Internalin_LRR"/>
</dbReference>
<dbReference type="Pfam" id="PF13676">
    <property type="entry name" value="TIR_2"/>
    <property type="match status" value="1"/>
</dbReference>
<dbReference type="Gene3D" id="3.40.50.300">
    <property type="entry name" value="P-loop containing nucleotide triphosphate hydrolases"/>
    <property type="match status" value="1"/>
</dbReference>
<organism evidence="14 15">
    <name type="scientific">Rhodocytophaga aerolata</name>
    <dbReference type="NCBI Taxonomy" id="455078"/>
    <lineage>
        <taxon>Bacteria</taxon>
        <taxon>Pseudomonadati</taxon>
        <taxon>Bacteroidota</taxon>
        <taxon>Cytophagia</taxon>
        <taxon>Cytophagales</taxon>
        <taxon>Rhodocytophagaceae</taxon>
        <taxon>Rhodocytophaga</taxon>
    </lineage>
</organism>
<evidence type="ECO:0000256" key="7">
    <source>
        <dbReference type="ARBA" id="ARBA00022777"/>
    </source>
</evidence>
<dbReference type="InterPro" id="IPR001611">
    <property type="entry name" value="Leu-rich_rpt"/>
</dbReference>
<comment type="catalytic activity">
    <reaction evidence="11">
        <text>L-seryl-[protein] + ATP = O-phospho-L-seryl-[protein] + ADP + H(+)</text>
        <dbReference type="Rhea" id="RHEA:17989"/>
        <dbReference type="Rhea" id="RHEA-COMP:9863"/>
        <dbReference type="Rhea" id="RHEA-COMP:11604"/>
        <dbReference type="ChEBI" id="CHEBI:15378"/>
        <dbReference type="ChEBI" id="CHEBI:29999"/>
        <dbReference type="ChEBI" id="CHEBI:30616"/>
        <dbReference type="ChEBI" id="CHEBI:83421"/>
        <dbReference type="ChEBI" id="CHEBI:456216"/>
        <dbReference type="EC" id="2.7.11.1"/>
    </reaction>
</comment>
<dbReference type="Gene3D" id="3.80.10.10">
    <property type="entry name" value="Ribonuclease Inhibitor"/>
    <property type="match status" value="3"/>
</dbReference>
<dbReference type="EMBL" id="JAUKPO010000007">
    <property type="protein sequence ID" value="MDO1447410.1"/>
    <property type="molecule type" value="Genomic_DNA"/>
</dbReference>
<evidence type="ECO:0000256" key="1">
    <source>
        <dbReference type="ARBA" id="ARBA00012513"/>
    </source>
</evidence>
<dbReference type="InterPro" id="IPR027417">
    <property type="entry name" value="P-loop_NTPase"/>
</dbReference>
<accession>A0ABT8R5N8</accession>
<protein>
    <recommendedName>
        <fullName evidence="1">non-specific serine/threonine protein kinase</fullName>
        <ecNumber evidence="1">2.7.11.1</ecNumber>
    </recommendedName>
</protein>
<dbReference type="PRINTS" id="PR00449">
    <property type="entry name" value="RASTRNSFRMNG"/>
</dbReference>
<dbReference type="Pfam" id="PF08477">
    <property type="entry name" value="Roc"/>
    <property type="match status" value="1"/>
</dbReference>
<evidence type="ECO:0000259" key="12">
    <source>
        <dbReference type="PROSITE" id="PS50104"/>
    </source>
</evidence>
<dbReference type="SUPFAM" id="SSF52058">
    <property type="entry name" value="L domain-like"/>
    <property type="match status" value="2"/>
</dbReference>
<dbReference type="PROSITE" id="PS51450">
    <property type="entry name" value="LRR"/>
    <property type="match status" value="17"/>
</dbReference>
<dbReference type="PROSITE" id="PS51421">
    <property type="entry name" value="RAS"/>
    <property type="match status" value="1"/>
</dbReference>
<dbReference type="InterPro" id="IPR020859">
    <property type="entry name" value="ROC"/>
</dbReference>
<dbReference type="InterPro" id="IPR057263">
    <property type="entry name" value="COR-B"/>
</dbReference>
<dbReference type="PROSITE" id="PS51419">
    <property type="entry name" value="RAB"/>
    <property type="match status" value="1"/>
</dbReference>
<proteinExistence type="predicted"/>
<dbReference type="PANTHER" id="PTHR46652">
    <property type="entry name" value="LEUCINE-RICH REPEAT AND IQ DOMAIN-CONTAINING PROTEIN 1-RELATED"/>
    <property type="match status" value="1"/>
</dbReference>
<name>A0ABT8R5N8_9BACT</name>
<dbReference type="SUPFAM" id="SSF52200">
    <property type="entry name" value="Toll/Interleukin receptor TIR domain"/>
    <property type="match status" value="1"/>
</dbReference>
<keyword evidence="8" id="KW-0067">ATP-binding</keyword>
<dbReference type="InterPro" id="IPR035897">
    <property type="entry name" value="Toll_tir_struct_dom_sf"/>
</dbReference>